<dbReference type="SUPFAM" id="SSF48317">
    <property type="entry name" value="Acid phosphatase/Vanadium-dependent haloperoxidase"/>
    <property type="match status" value="1"/>
</dbReference>
<feature type="transmembrane region" description="Helical" evidence="1">
    <location>
        <begin position="183"/>
        <end position="201"/>
    </location>
</feature>
<proteinExistence type="predicted"/>
<keyword evidence="4" id="KW-1185">Reference proteome</keyword>
<dbReference type="InterPro" id="IPR036938">
    <property type="entry name" value="PAP2/HPO_sf"/>
</dbReference>
<organism evidence="3 4">
    <name type="scientific">Natrialba swarupiae</name>
    <dbReference type="NCBI Taxonomy" id="2448032"/>
    <lineage>
        <taxon>Archaea</taxon>
        <taxon>Methanobacteriati</taxon>
        <taxon>Methanobacteriota</taxon>
        <taxon>Stenosarchaea group</taxon>
        <taxon>Halobacteria</taxon>
        <taxon>Halobacteriales</taxon>
        <taxon>Natrialbaceae</taxon>
        <taxon>Natrialba</taxon>
    </lineage>
</organism>
<dbReference type="AlphaFoldDB" id="A0A5D5AT35"/>
<sequence>MDRGSVVLEWLVDGLPEWTVAVAALVTRLGDVAVLVAVAFVASWTLARGRRSRTSTDTVDRRTPFVPSDGSSPIGPWVLGLAVGGLSAVIVLKYAFALPRPSVVVAVPTVVPAPLEPWFVSSVTIGGYAFPSGHAAGATVVYGLVALSARVGTRRLRLAVASLVVLAVSLSRLVVAVHYPLDVVAGIAVGVGYLAGVGWLLEQARGDRTTVSFAIAFGLAALAAVASGFSTRALQYVALSAGALAAWSVANRRFDPGSKASSPAAFAVTGVAVVVTCFVVAGATAASPALLGVLAVALSAHSVDRGR</sequence>
<feature type="transmembrane region" description="Helical" evidence="1">
    <location>
        <begin position="118"/>
        <end position="144"/>
    </location>
</feature>
<protein>
    <submittedName>
        <fullName evidence="3">Phosphatase PAP2 family protein</fullName>
    </submittedName>
</protein>
<gene>
    <name evidence="3" type="ORF">FYC77_06455</name>
</gene>
<dbReference type="PANTHER" id="PTHR14969">
    <property type="entry name" value="SPHINGOSINE-1-PHOSPHATE PHOSPHOHYDROLASE"/>
    <property type="match status" value="1"/>
</dbReference>
<dbReference type="Pfam" id="PF01569">
    <property type="entry name" value="PAP2"/>
    <property type="match status" value="1"/>
</dbReference>
<feature type="transmembrane region" description="Helical" evidence="1">
    <location>
        <begin position="233"/>
        <end position="250"/>
    </location>
</feature>
<dbReference type="Proteomes" id="UP000324104">
    <property type="component" value="Unassembled WGS sequence"/>
</dbReference>
<feature type="transmembrane region" description="Helical" evidence="1">
    <location>
        <begin position="156"/>
        <end position="177"/>
    </location>
</feature>
<dbReference type="EMBL" id="VTAW01000006">
    <property type="protein sequence ID" value="TYT62670.1"/>
    <property type="molecule type" value="Genomic_DNA"/>
</dbReference>
<feature type="transmembrane region" description="Helical" evidence="1">
    <location>
        <begin position="20"/>
        <end position="46"/>
    </location>
</feature>
<evidence type="ECO:0000259" key="2">
    <source>
        <dbReference type="SMART" id="SM00014"/>
    </source>
</evidence>
<comment type="caution">
    <text evidence="3">The sequence shown here is derived from an EMBL/GenBank/DDBJ whole genome shotgun (WGS) entry which is preliminary data.</text>
</comment>
<evidence type="ECO:0000313" key="4">
    <source>
        <dbReference type="Proteomes" id="UP000324104"/>
    </source>
</evidence>
<dbReference type="Gene3D" id="1.20.144.10">
    <property type="entry name" value="Phosphatidic acid phosphatase type 2/haloperoxidase"/>
    <property type="match status" value="1"/>
</dbReference>
<feature type="domain" description="Phosphatidic acid phosphatase type 2/haloperoxidase" evidence="2">
    <location>
        <begin position="74"/>
        <end position="198"/>
    </location>
</feature>
<reference evidence="3 4" key="1">
    <citation type="submission" date="2019-08" db="EMBL/GenBank/DDBJ databases">
        <title>Archaea genome.</title>
        <authorList>
            <person name="Kajale S."/>
            <person name="Shouche Y."/>
            <person name="Deshpande N."/>
            <person name="Sharma A."/>
        </authorList>
    </citation>
    <scope>NUCLEOTIDE SEQUENCE [LARGE SCALE GENOMIC DNA]</scope>
    <source>
        <strain evidence="3 4">ESP3B_9</strain>
    </source>
</reference>
<name>A0A5D5AT35_9EURY</name>
<feature type="transmembrane region" description="Helical" evidence="1">
    <location>
        <begin position="262"/>
        <end position="281"/>
    </location>
</feature>
<keyword evidence="1" id="KW-1133">Transmembrane helix</keyword>
<accession>A0A5D5AT35</accession>
<dbReference type="RefSeq" id="WP_149080688.1">
    <property type="nucleotide sequence ID" value="NZ_VTAW01000006.1"/>
</dbReference>
<feature type="transmembrane region" description="Helical" evidence="1">
    <location>
        <begin position="210"/>
        <end position="227"/>
    </location>
</feature>
<evidence type="ECO:0000256" key="1">
    <source>
        <dbReference type="SAM" id="Phobius"/>
    </source>
</evidence>
<keyword evidence="1" id="KW-0812">Transmembrane</keyword>
<dbReference type="SMART" id="SM00014">
    <property type="entry name" value="acidPPc"/>
    <property type="match status" value="1"/>
</dbReference>
<evidence type="ECO:0000313" key="3">
    <source>
        <dbReference type="EMBL" id="TYT62670.1"/>
    </source>
</evidence>
<feature type="transmembrane region" description="Helical" evidence="1">
    <location>
        <begin position="77"/>
        <end position="98"/>
    </location>
</feature>
<keyword evidence="1" id="KW-0472">Membrane</keyword>
<dbReference type="InterPro" id="IPR000326">
    <property type="entry name" value="PAP2/HPO"/>
</dbReference>
<dbReference type="PANTHER" id="PTHR14969:SF13">
    <property type="entry name" value="AT30094P"/>
    <property type="match status" value="1"/>
</dbReference>